<proteinExistence type="predicted"/>
<dbReference type="InterPro" id="IPR051809">
    <property type="entry name" value="Plant_receptor-like_S/T_kinase"/>
</dbReference>
<dbReference type="GO" id="GO:0016020">
    <property type="term" value="C:membrane"/>
    <property type="evidence" value="ECO:0007669"/>
    <property type="project" value="UniProtKB-SubCell"/>
</dbReference>
<evidence type="ECO:0000313" key="7">
    <source>
        <dbReference type="EMBL" id="KAK2995594.1"/>
    </source>
</evidence>
<reference evidence="7" key="1">
    <citation type="submission" date="2022-12" db="EMBL/GenBank/DDBJ databases">
        <title>Draft genome assemblies for two species of Escallonia (Escalloniales).</title>
        <authorList>
            <person name="Chanderbali A."/>
            <person name="Dervinis C."/>
            <person name="Anghel I."/>
            <person name="Soltis D."/>
            <person name="Soltis P."/>
            <person name="Zapata F."/>
        </authorList>
    </citation>
    <scope>NUCLEOTIDE SEQUENCE</scope>
    <source>
        <strain evidence="7">UCBG92.1500</strain>
        <tissue evidence="7">Leaf</tissue>
    </source>
</reference>
<dbReference type="PANTHER" id="PTHR27008:SF497">
    <property type="entry name" value="OS11G0695000 PROTEIN"/>
    <property type="match status" value="1"/>
</dbReference>
<evidence type="ECO:0000256" key="2">
    <source>
        <dbReference type="ARBA" id="ARBA00022614"/>
    </source>
</evidence>
<dbReference type="AlphaFoldDB" id="A0AA88US90"/>
<evidence type="ECO:0000256" key="6">
    <source>
        <dbReference type="ARBA" id="ARBA00023136"/>
    </source>
</evidence>
<keyword evidence="3" id="KW-0812">Transmembrane</keyword>
<keyword evidence="6" id="KW-0472">Membrane</keyword>
<sequence>MVYTEGNKVSVRSDCKATNRPVESNLIGNASIGSVYRGVVSDGIVVAIKVYKLHQEKSVSYSVTFATEISLKSLPIALTLTSEPWVLEYMPNGSLEKLRHSQNSCLDFMQRLDKMID</sequence>
<evidence type="ECO:0000256" key="3">
    <source>
        <dbReference type="ARBA" id="ARBA00022692"/>
    </source>
</evidence>
<dbReference type="SUPFAM" id="SSF56112">
    <property type="entry name" value="Protein kinase-like (PK-like)"/>
    <property type="match status" value="1"/>
</dbReference>
<gene>
    <name evidence="7" type="ORF">RJ640_001988</name>
</gene>
<dbReference type="Proteomes" id="UP001187471">
    <property type="component" value="Unassembled WGS sequence"/>
</dbReference>
<keyword evidence="5" id="KW-1133">Transmembrane helix</keyword>
<keyword evidence="4" id="KW-0677">Repeat</keyword>
<name>A0AA88US90_9ASTE</name>
<dbReference type="EMBL" id="JAVXUO010000084">
    <property type="protein sequence ID" value="KAK2995594.1"/>
    <property type="molecule type" value="Genomic_DNA"/>
</dbReference>
<evidence type="ECO:0000256" key="5">
    <source>
        <dbReference type="ARBA" id="ARBA00022989"/>
    </source>
</evidence>
<evidence type="ECO:0000256" key="4">
    <source>
        <dbReference type="ARBA" id="ARBA00022737"/>
    </source>
</evidence>
<dbReference type="Gene3D" id="3.30.200.20">
    <property type="entry name" value="Phosphorylase Kinase, domain 1"/>
    <property type="match status" value="1"/>
</dbReference>
<keyword evidence="8" id="KW-1185">Reference proteome</keyword>
<evidence type="ECO:0000256" key="1">
    <source>
        <dbReference type="ARBA" id="ARBA00004370"/>
    </source>
</evidence>
<keyword evidence="2" id="KW-0433">Leucine-rich repeat</keyword>
<comment type="subcellular location">
    <subcellularLocation>
        <location evidence="1">Membrane</location>
    </subcellularLocation>
</comment>
<evidence type="ECO:0000313" key="8">
    <source>
        <dbReference type="Proteomes" id="UP001187471"/>
    </source>
</evidence>
<dbReference type="InterPro" id="IPR011009">
    <property type="entry name" value="Kinase-like_dom_sf"/>
</dbReference>
<protein>
    <submittedName>
        <fullName evidence="7">Uncharacterized protein</fullName>
    </submittedName>
</protein>
<organism evidence="7 8">
    <name type="scientific">Escallonia rubra</name>
    <dbReference type="NCBI Taxonomy" id="112253"/>
    <lineage>
        <taxon>Eukaryota</taxon>
        <taxon>Viridiplantae</taxon>
        <taxon>Streptophyta</taxon>
        <taxon>Embryophyta</taxon>
        <taxon>Tracheophyta</taxon>
        <taxon>Spermatophyta</taxon>
        <taxon>Magnoliopsida</taxon>
        <taxon>eudicotyledons</taxon>
        <taxon>Gunneridae</taxon>
        <taxon>Pentapetalae</taxon>
        <taxon>asterids</taxon>
        <taxon>campanulids</taxon>
        <taxon>Escalloniales</taxon>
        <taxon>Escalloniaceae</taxon>
        <taxon>Escallonia</taxon>
    </lineage>
</organism>
<dbReference type="PANTHER" id="PTHR27008">
    <property type="entry name" value="OS04G0122200 PROTEIN"/>
    <property type="match status" value="1"/>
</dbReference>
<accession>A0AA88US90</accession>
<comment type="caution">
    <text evidence="7">The sequence shown here is derived from an EMBL/GenBank/DDBJ whole genome shotgun (WGS) entry which is preliminary data.</text>
</comment>